<reference evidence="1" key="2">
    <citation type="submission" date="2020-09" db="EMBL/GenBank/DDBJ databases">
        <title>Novel species in genus Aeromicrobium.</title>
        <authorList>
            <person name="Zhang G."/>
        </authorList>
    </citation>
    <scope>NUCLEOTIDE SEQUENCE</scope>
    <source>
        <strain evidence="1">SSW1-57</strain>
    </source>
</reference>
<dbReference type="RefSeq" id="WP_179424532.1">
    <property type="nucleotide sequence ID" value="NZ_BAAAMP010000001.1"/>
</dbReference>
<dbReference type="Proteomes" id="UP000587211">
    <property type="component" value="Unassembled WGS sequence"/>
</dbReference>
<dbReference type="EMBL" id="JACWMT010000002">
    <property type="protein sequence ID" value="MBD1270699.1"/>
    <property type="molecule type" value="Genomic_DNA"/>
</dbReference>
<comment type="caution">
    <text evidence="1">The sequence shown here is derived from an EMBL/GenBank/DDBJ whole genome shotgun (WGS) entry which is preliminary data.</text>
</comment>
<dbReference type="EMBL" id="JACWMT010000003">
    <property type="protein sequence ID" value="MBD1271169.1"/>
    <property type="molecule type" value="Genomic_DNA"/>
</dbReference>
<proteinExistence type="predicted"/>
<evidence type="ECO:0000313" key="3">
    <source>
        <dbReference type="EMBL" id="NYI38089.1"/>
    </source>
</evidence>
<gene>
    <name evidence="3" type="ORF">BJ975_001464</name>
    <name evidence="1" type="ORF">IDH50_10690</name>
    <name evidence="2" type="ORF">IDH50_13070</name>
</gene>
<accession>A0A8I0KNF1</accession>
<dbReference type="Proteomes" id="UP000659061">
    <property type="component" value="Unassembled WGS sequence"/>
</dbReference>
<evidence type="ECO:0000313" key="2">
    <source>
        <dbReference type="EMBL" id="MBD1271169.1"/>
    </source>
</evidence>
<evidence type="ECO:0000313" key="4">
    <source>
        <dbReference type="Proteomes" id="UP000587211"/>
    </source>
</evidence>
<reference evidence="3 4" key="1">
    <citation type="submission" date="2020-07" db="EMBL/GenBank/DDBJ databases">
        <title>Sequencing the genomes of 1000 actinobacteria strains.</title>
        <authorList>
            <person name="Klenk H.-P."/>
        </authorList>
    </citation>
    <scope>NUCLEOTIDE SEQUENCE [LARGE SCALE GENOMIC DNA]</scope>
    <source>
        <strain evidence="3 4">DSM 19087</strain>
    </source>
</reference>
<protein>
    <submittedName>
        <fullName evidence="1">Uncharacterized protein</fullName>
    </submittedName>
</protein>
<name>A0A8I0KNF1_9ACTN</name>
<evidence type="ECO:0000313" key="5">
    <source>
        <dbReference type="Proteomes" id="UP000659061"/>
    </source>
</evidence>
<keyword evidence="4" id="KW-1185">Reference proteome</keyword>
<dbReference type="EMBL" id="JACBZN010000001">
    <property type="protein sequence ID" value="NYI38089.1"/>
    <property type="molecule type" value="Genomic_DNA"/>
</dbReference>
<organism evidence="1 5">
    <name type="scientific">Aeromicrobium tamlense</name>
    <dbReference type="NCBI Taxonomy" id="375541"/>
    <lineage>
        <taxon>Bacteria</taxon>
        <taxon>Bacillati</taxon>
        <taxon>Actinomycetota</taxon>
        <taxon>Actinomycetes</taxon>
        <taxon>Propionibacteriales</taxon>
        <taxon>Nocardioidaceae</taxon>
        <taxon>Aeromicrobium</taxon>
    </lineage>
</organism>
<evidence type="ECO:0000313" key="1">
    <source>
        <dbReference type="EMBL" id="MBD1270699.1"/>
    </source>
</evidence>
<dbReference type="AlphaFoldDB" id="A0A8I0KNF1"/>
<sequence>MNEEIVELLVRLTCGEAAEPPVRGTVALHGERFRVWKHGERRRVESADGELRSIREPERSLDFPVGGGVPVESGPGVFDHDEEDEPWVLIRRPELGELDLRERRLDGTVVRGQRFGRETATFTLPDPEDEELGLTYVLDVTTGMPLEIVEDGEEILRWHELEVVDAIDPQLLRWDGEVTESGWFAYVGVAVGPDGEVVSDGPVPDSLRRHLRESARRGSEVRDSLAVNGLVAEVSFEFEDVDVVADTIWIGLAPRARVSVQGAASPDDLDFEGTTWMTADGWTWTIHAEGVDDPGLESTVRERITRWRERQTP</sequence>